<feature type="active site" description="Nucleophile" evidence="10">
    <location>
        <position position="266"/>
    </location>
</feature>
<comment type="caution">
    <text evidence="14">The sequence shown here is derived from an EMBL/GenBank/DDBJ whole genome shotgun (WGS) entry which is preliminary data.</text>
</comment>
<dbReference type="InterPro" id="IPR017476">
    <property type="entry name" value="UDP-Glc/GDP-Man"/>
</dbReference>
<evidence type="ECO:0000256" key="4">
    <source>
        <dbReference type="ARBA" id="ARBA00015132"/>
    </source>
</evidence>
<dbReference type="GO" id="GO:0051287">
    <property type="term" value="F:NAD binding"/>
    <property type="evidence" value="ECO:0007669"/>
    <property type="project" value="InterPro"/>
</dbReference>
<dbReference type="PANTHER" id="PTHR43750">
    <property type="entry name" value="UDP-GLUCOSE 6-DEHYDROGENASE TUAD"/>
    <property type="match status" value="1"/>
</dbReference>
<dbReference type="AlphaFoldDB" id="A0AAW4L9H4"/>
<feature type="binding site" evidence="12">
    <location>
        <position position="158"/>
    </location>
    <ligand>
        <name>NAD(+)</name>
        <dbReference type="ChEBI" id="CHEBI:57540"/>
    </ligand>
</feature>
<dbReference type="Proteomes" id="UP000811899">
    <property type="component" value="Unassembled WGS sequence"/>
</dbReference>
<evidence type="ECO:0000256" key="6">
    <source>
        <dbReference type="ARBA" id="ARBA00023027"/>
    </source>
</evidence>
<feature type="binding site" evidence="12">
    <location>
        <position position="35"/>
    </location>
    <ligand>
        <name>NAD(+)</name>
        <dbReference type="ChEBI" id="CHEBI:57540"/>
    </ligand>
</feature>
<evidence type="ECO:0000256" key="12">
    <source>
        <dbReference type="PIRSR" id="PIRSR500134-3"/>
    </source>
</evidence>
<evidence type="ECO:0000313" key="14">
    <source>
        <dbReference type="EMBL" id="MBT0665708.1"/>
    </source>
</evidence>
<dbReference type="Pfam" id="PF00984">
    <property type="entry name" value="UDPG_MGDP_dh"/>
    <property type="match status" value="1"/>
</dbReference>
<dbReference type="PIRSF" id="PIRSF000124">
    <property type="entry name" value="UDPglc_GDPman_dh"/>
    <property type="match status" value="1"/>
</dbReference>
<dbReference type="InterPro" id="IPR036291">
    <property type="entry name" value="NAD(P)-bd_dom_sf"/>
</dbReference>
<dbReference type="InterPro" id="IPR014026">
    <property type="entry name" value="UDP-Glc/GDP-Man_DH_dimer"/>
</dbReference>
<feature type="binding site" evidence="11">
    <location>
        <position position="332"/>
    </location>
    <ligand>
        <name>substrate</name>
    </ligand>
</feature>
<evidence type="ECO:0000256" key="7">
    <source>
        <dbReference type="ARBA" id="ARBA00047473"/>
    </source>
</evidence>
<dbReference type="Pfam" id="PF03720">
    <property type="entry name" value="UDPG_MGDP_dh_C"/>
    <property type="match status" value="1"/>
</dbReference>
<dbReference type="PANTHER" id="PTHR43750:SF3">
    <property type="entry name" value="UDP-GLUCOSE 6-DEHYDROGENASE TUAD"/>
    <property type="match status" value="1"/>
</dbReference>
<reference evidence="14 15" key="1">
    <citation type="submission" date="2021-05" db="EMBL/GenBank/DDBJ databases">
        <title>The draft genome of Geobacter pelophilus DSM 12255.</title>
        <authorList>
            <person name="Xu Z."/>
            <person name="Masuda Y."/>
            <person name="Itoh H."/>
            <person name="Senoo K."/>
        </authorList>
    </citation>
    <scope>NUCLEOTIDE SEQUENCE [LARGE SCALE GENOMIC DNA]</scope>
    <source>
        <strain evidence="14 15">DSM 12255</strain>
    </source>
</reference>
<accession>A0AAW4L9H4</accession>
<dbReference type="FunFam" id="1.20.5.100:FF:000001">
    <property type="entry name" value="UDP-glucose 6-dehydrogenase"/>
    <property type="match status" value="1"/>
</dbReference>
<proteinExistence type="inferred from homology"/>
<keyword evidence="5 9" id="KW-0560">Oxidoreductase</keyword>
<keyword evidence="15" id="KW-1185">Reference proteome</keyword>
<dbReference type="EC" id="1.1.1.22" evidence="3 9"/>
<evidence type="ECO:0000256" key="1">
    <source>
        <dbReference type="ARBA" id="ARBA00004701"/>
    </source>
</evidence>
<dbReference type="Pfam" id="PF03721">
    <property type="entry name" value="UDPG_MGDP_dh_N"/>
    <property type="match status" value="1"/>
</dbReference>
<dbReference type="GO" id="GO:0000271">
    <property type="term" value="P:polysaccharide biosynthetic process"/>
    <property type="evidence" value="ECO:0007669"/>
    <property type="project" value="InterPro"/>
</dbReference>
<feature type="binding site" evidence="12">
    <location>
        <position position="269"/>
    </location>
    <ligand>
        <name>NAD(+)</name>
        <dbReference type="ChEBI" id="CHEBI:57540"/>
    </ligand>
</feature>
<dbReference type="PROSITE" id="PS51257">
    <property type="entry name" value="PROKAR_LIPOPROTEIN"/>
    <property type="match status" value="1"/>
</dbReference>
<dbReference type="NCBIfam" id="TIGR03026">
    <property type="entry name" value="NDP-sugDHase"/>
    <property type="match status" value="1"/>
</dbReference>
<dbReference type="InterPro" id="IPR008927">
    <property type="entry name" value="6-PGluconate_DH-like_C_sf"/>
</dbReference>
<feature type="binding site" evidence="11">
    <location>
        <position position="210"/>
    </location>
    <ligand>
        <name>substrate</name>
    </ligand>
</feature>
<organism evidence="14 15">
    <name type="scientific">Geoanaerobacter pelophilus</name>
    <dbReference type="NCBI Taxonomy" id="60036"/>
    <lineage>
        <taxon>Bacteria</taxon>
        <taxon>Pseudomonadati</taxon>
        <taxon>Thermodesulfobacteriota</taxon>
        <taxon>Desulfuromonadia</taxon>
        <taxon>Geobacterales</taxon>
        <taxon>Geobacteraceae</taxon>
        <taxon>Geoanaerobacter</taxon>
    </lineage>
</organism>
<gene>
    <name evidence="14" type="ORF">KI809_15465</name>
</gene>
<dbReference type="SUPFAM" id="SSF52413">
    <property type="entry name" value="UDP-glucose/GDP-mannose dehydrogenase C-terminal domain"/>
    <property type="match status" value="1"/>
</dbReference>
<feature type="binding site" evidence="11">
    <location>
        <begin position="255"/>
        <end position="259"/>
    </location>
    <ligand>
        <name>substrate</name>
    </ligand>
</feature>
<evidence type="ECO:0000313" key="15">
    <source>
        <dbReference type="Proteomes" id="UP000811899"/>
    </source>
</evidence>
<dbReference type="SMART" id="SM00984">
    <property type="entry name" value="UDPG_MGDP_dh_C"/>
    <property type="match status" value="1"/>
</dbReference>
<dbReference type="PIRSF" id="PIRSF500134">
    <property type="entry name" value="UDPglc_DH_bac"/>
    <property type="match status" value="1"/>
</dbReference>
<evidence type="ECO:0000256" key="5">
    <source>
        <dbReference type="ARBA" id="ARBA00023002"/>
    </source>
</evidence>
<name>A0AAW4L9H4_9BACT</name>
<dbReference type="GO" id="GO:0003979">
    <property type="term" value="F:UDP-glucose 6-dehydrogenase activity"/>
    <property type="evidence" value="ECO:0007669"/>
    <property type="project" value="UniProtKB-EC"/>
</dbReference>
<feature type="binding site" evidence="11">
    <location>
        <position position="263"/>
    </location>
    <ligand>
        <name>substrate</name>
    </ligand>
</feature>
<evidence type="ECO:0000256" key="8">
    <source>
        <dbReference type="ARBA" id="ARBA00053241"/>
    </source>
</evidence>
<evidence type="ECO:0000256" key="11">
    <source>
        <dbReference type="PIRSR" id="PIRSR500134-2"/>
    </source>
</evidence>
<feature type="binding site" evidence="12">
    <location>
        <position position="86"/>
    </location>
    <ligand>
        <name>NAD(+)</name>
        <dbReference type="ChEBI" id="CHEBI:57540"/>
    </ligand>
</feature>
<evidence type="ECO:0000256" key="2">
    <source>
        <dbReference type="ARBA" id="ARBA00006601"/>
    </source>
</evidence>
<feature type="binding site" evidence="12">
    <location>
        <position position="339"/>
    </location>
    <ligand>
        <name>NAD(+)</name>
        <dbReference type="ChEBI" id="CHEBI:57540"/>
    </ligand>
</feature>
<dbReference type="InterPro" id="IPR028357">
    <property type="entry name" value="UDPglc_DH_bac"/>
</dbReference>
<evidence type="ECO:0000256" key="9">
    <source>
        <dbReference type="PIRNR" id="PIRNR000124"/>
    </source>
</evidence>
<feature type="domain" description="UDP-glucose/GDP-mannose dehydrogenase C-terminal" evidence="13">
    <location>
        <begin position="325"/>
        <end position="427"/>
    </location>
</feature>
<comment type="function">
    <text evidence="8">Catalyzes the conversion of UDP-glucose into UDP-glucuronate, one of the precursors of teichuronic acid.</text>
</comment>
<keyword evidence="6 9" id="KW-0520">NAD</keyword>
<dbReference type="InterPro" id="IPR014027">
    <property type="entry name" value="UDP-Glc/GDP-Man_DH_C"/>
</dbReference>
<feature type="binding site" evidence="11">
    <location>
        <begin position="155"/>
        <end position="158"/>
    </location>
    <ligand>
        <name>substrate</name>
    </ligand>
</feature>
<dbReference type="InterPro" id="IPR036220">
    <property type="entry name" value="UDP-Glc/GDP-Man_DH_C_sf"/>
</dbReference>
<comment type="similarity">
    <text evidence="2 9">Belongs to the UDP-glucose/GDP-mannose dehydrogenase family.</text>
</comment>
<comment type="pathway">
    <text evidence="1">Nucleotide-sugar biosynthesis; UDP-alpha-D-glucuronate biosynthesis; UDP-alpha-D-glucuronate from UDP-alpha-D-glucose: step 1/1.</text>
</comment>
<evidence type="ECO:0000256" key="10">
    <source>
        <dbReference type="PIRSR" id="PIRSR500134-1"/>
    </source>
</evidence>
<dbReference type="Gene3D" id="3.40.50.720">
    <property type="entry name" value="NAD(P)-binding Rossmann-like Domain"/>
    <property type="match status" value="2"/>
</dbReference>
<feature type="binding site" evidence="12">
    <location>
        <position position="30"/>
    </location>
    <ligand>
        <name>NAD(+)</name>
        <dbReference type="ChEBI" id="CHEBI:57540"/>
    </ligand>
</feature>
<feature type="binding site" evidence="12">
    <location>
        <position position="121"/>
    </location>
    <ligand>
        <name>NAD(+)</name>
        <dbReference type="ChEBI" id="CHEBI:57540"/>
    </ligand>
</feature>
<comment type="catalytic activity">
    <reaction evidence="7 9">
        <text>UDP-alpha-D-glucose + 2 NAD(+) + H2O = UDP-alpha-D-glucuronate + 2 NADH + 3 H(+)</text>
        <dbReference type="Rhea" id="RHEA:23596"/>
        <dbReference type="ChEBI" id="CHEBI:15377"/>
        <dbReference type="ChEBI" id="CHEBI:15378"/>
        <dbReference type="ChEBI" id="CHEBI:57540"/>
        <dbReference type="ChEBI" id="CHEBI:57945"/>
        <dbReference type="ChEBI" id="CHEBI:58052"/>
        <dbReference type="ChEBI" id="CHEBI:58885"/>
        <dbReference type="EC" id="1.1.1.22"/>
    </reaction>
</comment>
<dbReference type="Gene3D" id="1.20.5.100">
    <property type="entry name" value="Cytochrome c1, transmembrane anchor, C-terminal"/>
    <property type="match status" value="1"/>
</dbReference>
<sequence length="452" mass="49352">MKICVFGAGYVGLVAAACFAESGNNVITVDVDQAKIEGLKQGIIPIYEPGLKELVIRNQSEGRLSFTTDIEAAVKASLISFIAVGTPPGEDGSADLQYVLAVGRSIGQHMQGYKIIVDKSTVPVGTADKVRAAVQAELDSRGVGFEFDVVSNPEFLKEGAAIDDFMKPDRVVIGTDNVRTAEIMKELYEPFMRKHNRMIIMDIRSAEMTKYAANAMLATRISFMNQIANLCERMNADVAAVREGIGSDSRIGYDFLFPGPGYGGSCFPKDVKALIRTADECGYEMLLLNAVEEVNELQKHVLARKVLDLLGDSGADKPLAGKTVACWGLSFKPRTDDMREAPSLTIIEELLANGAQVRAHDPEAIKEARKTFGDRISYSTNQYEILSGADALVIITDWSEYRNPDFERIMADLKEPLIVDGRNLYKPDRMQLAGFRYIPLGRNGSGISAGGK</sequence>
<evidence type="ECO:0000256" key="3">
    <source>
        <dbReference type="ARBA" id="ARBA00012954"/>
    </source>
</evidence>
<dbReference type="InterPro" id="IPR001732">
    <property type="entry name" value="UDP-Glc/GDP-Man_DH_N"/>
</dbReference>
<protein>
    <recommendedName>
        <fullName evidence="4 9">UDP-glucose 6-dehydrogenase</fullName>
        <ecNumber evidence="3 9">1.1.1.22</ecNumber>
    </recommendedName>
</protein>
<evidence type="ECO:0000259" key="13">
    <source>
        <dbReference type="SMART" id="SM00984"/>
    </source>
</evidence>
<dbReference type="SUPFAM" id="SSF51735">
    <property type="entry name" value="NAD(P)-binding Rossmann-fold domains"/>
    <property type="match status" value="1"/>
</dbReference>
<dbReference type="SUPFAM" id="SSF48179">
    <property type="entry name" value="6-phosphogluconate dehydrogenase C-terminal domain-like"/>
    <property type="match status" value="1"/>
</dbReference>
<dbReference type="EMBL" id="JAHCVJ010000006">
    <property type="protein sequence ID" value="MBT0665708.1"/>
    <property type="molecule type" value="Genomic_DNA"/>
</dbReference>
<dbReference type="RefSeq" id="WP_214172476.1">
    <property type="nucleotide sequence ID" value="NZ_JAHCVJ010000006.1"/>
</dbReference>